<proteinExistence type="predicted"/>
<name>A0A084W169_ANOSI</name>
<reference evidence="1 3" key="1">
    <citation type="journal article" date="2014" name="BMC Genomics">
        <title>Genome sequence of Anopheles sinensis provides insight into genetics basis of mosquito competence for malaria parasites.</title>
        <authorList>
            <person name="Zhou D."/>
            <person name="Zhang D."/>
            <person name="Ding G."/>
            <person name="Shi L."/>
            <person name="Hou Q."/>
            <person name="Ye Y."/>
            <person name="Xu Y."/>
            <person name="Zhou H."/>
            <person name="Xiong C."/>
            <person name="Li S."/>
            <person name="Yu J."/>
            <person name="Hong S."/>
            <person name="Yu X."/>
            <person name="Zou P."/>
            <person name="Chen C."/>
            <person name="Chang X."/>
            <person name="Wang W."/>
            <person name="Lv Y."/>
            <person name="Sun Y."/>
            <person name="Ma L."/>
            <person name="Shen B."/>
            <person name="Zhu C."/>
        </authorList>
    </citation>
    <scope>NUCLEOTIDE SEQUENCE [LARGE SCALE GENOMIC DNA]</scope>
</reference>
<dbReference type="Gene3D" id="3.30.420.10">
    <property type="entry name" value="Ribonuclease H-like superfamily/Ribonuclease H"/>
    <property type="match status" value="1"/>
</dbReference>
<protein>
    <submittedName>
        <fullName evidence="1 2">Uncharacterized protein</fullName>
    </submittedName>
</protein>
<accession>A0A084W169</accession>
<dbReference type="GO" id="GO:0003676">
    <property type="term" value="F:nucleic acid binding"/>
    <property type="evidence" value="ECO:0007669"/>
    <property type="project" value="InterPro"/>
</dbReference>
<dbReference type="VEuPathDB" id="VectorBase:ASIC011793"/>
<dbReference type="AlphaFoldDB" id="A0A084W169"/>
<organism evidence="1">
    <name type="scientific">Anopheles sinensis</name>
    <name type="common">Mosquito</name>
    <dbReference type="NCBI Taxonomy" id="74873"/>
    <lineage>
        <taxon>Eukaryota</taxon>
        <taxon>Metazoa</taxon>
        <taxon>Ecdysozoa</taxon>
        <taxon>Arthropoda</taxon>
        <taxon>Hexapoda</taxon>
        <taxon>Insecta</taxon>
        <taxon>Pterygota</taxon>
        <taxon>Neoptera</taxon>
        <taxon>Endopterygota</taxon>
        <taxon>Diptera</taxon>
        <taxon>Nematocera</taxon>
        <taxon>Culicoidea</taxon>
        <taxon>Culicidae</taxon>
        <taxon>Anophelinae</taxon>
        <taxon>Anopheles</taxon>
    </lineage>
</organism>
<gene>
    <name evidence="1" type="ORF">ZHAS_00011793</name>
</gene>
<dbReference type="InterPro" id="IPR036397">
    <property type="entry name" value="RNaseH_sf"/>
</dbReference>
<reference evidence="2" key="2">
    <citation type="submission" date="2020-05" db="UniProtKB">
        <authorList>
            <consortium name="EnsemblMetazoa"/>
        </authorList>
    </citation>
    <scope>IDENTIFICATION</scope>
</reference>
<dbReference type="EnsemblMetazoa" id="ASIC011793-RA">
    <property type="protein sequence ID" value="ASIC011793-PA"/>
    <property type="gene ID" value="ASIC011793"/>
</dbReference>
<dbReference type="OrthoDB" id="7787442at2759"/>
<dbReference type="Proteomes" id="UP000030765">
    <property type="component" value="Unassembled WGS sequence"/>
</dbReference>
<dbReference type="STRING" id="74873.A0A084W169"/>
<evidence type="ECO:0000313" key="2">
    <source>
        <dbReference type="EnsemblMetazoa" id="ASIC011793-PA"/>
    </source>
</evidence>
<evidence type="ECO:0000313" key="1">
    <source>
        <dbReference type="EMBL" id="KFB43963.1"/>
    </source>
</evidence>
<keyword evidence="3" id="KW-1185">Reference proteome</keyword>
<evidence type="ECO:0000313" key="3">
    <source>
        <dbReference type="Proteomes" id="UP000030765"/>
    </source>
</evidence>
<sequence length="126" mass="14603">MALNDDLRYFSYERRRGQLLTEKGRERRLGNAKKLLNLLKHPVEPGTLWFFSDEKNFCQDQNTQNNRWLAYCPADVPRVPQTKFPQTVMVFSCVSSEGDVNFTDGHRMFSANDPTTDSVELLEEIA</sequence>
<dbReference type="EMBL" id="KE525264">
    <property type="protein sequence ID" value="KFB43963.1"/>
    <property type="molecule type" value="Genomic_DNA"/>
</dbReference>
<dbReference type="EMBL" id="ATLV01019212">
    <property type="status" value="NOT_ANNOTATED_CDS"/>
    <property type="molecule type" value="Genomic_DNA"/>
</dbReference>